<evidence type="ECO:0000313" key="2">
    <source>
        <dbReference type="Proteomes" id="UP001732700"/>
    </source>
</evidence>
<reference evidence="1" key="2">
    <citation type="submission" date="2025-09" db="UniProtKB">
        <authorList>
            <consortium name="EnsemblPlants"/>
        </authorList>
    </citation>
    <scope>IDENTIFICATION</scope>
</reference>
<reference evidence="1" key="1">
    <citation type="submission" date="2021-05" db="EMBL/GenBank/DDBJ databases">
        <authorList>
            <person name="Scholz U."/>
            <person name="Mascher M."/>
            <person name="Fiebig A."/>
        </authorList>
    </citation>
    <scope>NUCLEOTIDE SEQUENCE [LARGE SCALE GENOMIC DNA]</scope>
</reference>
<accession>A0ACD5TKL4</accession>
<keyword evidence="2" id="KW-1185">Reference proteome</keyword>
<dbReference type="Proteomes" id="UP001732700">
    <property type="component" value="Chromosome 1A"/>
</dbReference>
<evidence type="ECO:0000313" key="1">
    <source>
        <dbReference type="EnsemblPlants" id="AVESA.00010b.r2.1AG0076340.1.CDS"/>
    </source>
</evidence>
<sequence length="596" mass="62872">MNASQFMDKQILGLAAAGAASPPPPSGGGGGGGGELFDLMGPNPQEDDVVESHDHQNARRGATGADEAMMPSYDFQPIRTAAPATAVAAPAPAASASAPNAWGSLDSNAASPNLKSAAIMEPRVLKKVSHEEERSNFNSVTIADIDHTMKKYADNLLHALEGVSSRLAQLEGRTHHLEDSVGELKLTVGNYNGSTDGKLRQFENTLREVQAGVQILRDKQEIVETQIQLTKLQVSKAEDVQQENASAGQIDSQQQPTAPQPTVQLQHQAHPSSQPPALPALPAPNAPLPPMLHNQPPPQFQAHLPHPQMHSVQPAPSLPAMPHESYYPPSAQPTDAAHQQYQAPPTTQPQAPQAAPHHYQPPPQYAPYSQPPPPGSVNPQTAAPPLPQQPEEPTPYGPPAQSYPPAQGFPPAQSYPPNVRPPSPYMPPPGGPAPPFYGPNPGMYEPPAVRPNSGPPPSYNAGYKQQQGGGGFPEQYGYSGSPSHRGNAGMNSPSPFTPAGAPSGGSGNYGKLPTAQTLPQATPVGSTPSGSSGNRVAVDDVVDKVSTMGFSKEQVRATVHRLTENGQNVDLNVVLDKLMNDPDVQPPQAQRGWFGR</sequence>
<dbReference type="EnsemblPlants" id="AVESA.00010b.r2.1AG0076340.1">
    <property type="protein sequence ID" value="AVESA.00010b.r2.1AG0076340.1.CDS"/>
    <property type="gene ID" value="AVESA.00010b.r2.1AG0076340"/>
</dbReference>
<proteinExistence type="predicted"/>
<name>A0ACD5TKL4_AVESA</name>
<organism evidence="1 2">
    <name type="scientific">Avena sativa</name>
    <name type="common">Oat</name>
    <dbReference type="NCBI Taxonomy" id="4498"/>
    <lineage>
        <taxon>Eukaryota</taxon>
        <taxon>Viridiplantae</taxon>
        <taxon>Streptophyta</taxon>
        <taxon>Embryophyta</taxon>
        <taxon>Tracheophyta</taxon>
        <taxon>Spermatophyta</taxon>
        <taxon>Magnoliopsida</taxon>
        <taxon>Liliopsida</taxon>
        <taxon>Poales</taxon>
        <taxon>Poaceae</taxon>
        <taxon>BOP clade</taxon>
        <taxon>Pooideae</taxon>
        <taxon>Poodae</taxon>
        <taxon>Poeae</taxon>
        <taxon>Poeae Chloroplast Group 1 (Aveneae type)</taxon>
        <taxon>Aveninae</taxon>
        <taxon>Avena</taxon>
    </lineage>
</organism>
<protein>
    <submittedName>
        <fullName evidence="1">Uncharacterized protein</fullName>
    </submittedName>
</protein>